<comment type="subcellular location">
    <subcellularLocation>
        <location evidence="1">Membrane</location>
        <topology evidence="1">Multi-pass membrane protein</topology>
    </subcellularLocation>
</comment>
<feature type="transmembrane region" description="Helical" evidence="6">
    <location>
        <begin position="149"/>
        <end position="166"/>
    </location>
</feature>
<keyword evidence="3 6" id="KW-0812">Transmembrane</keyword>
<dbReference type="Gene3D" id="1.10.287.1260">
    <property type="match status" value="1"/>
</dbReference>
<dbReference type="SUPFAM" id="SSF50182">
    <property type="entry name" value="Sm-like ribonucleoproteins"/>
    <property type="match status" value="1"/>
</dbReference>
<evidence type="ECO:0000256" key="2">
    <source>
        <dbReference type="ARBA" id="ARBA00008017"/>
    </source>
</evidence>
<feature type="domain" description="Mechanosensitive ion channel MscS" evidence="7">
    <location>
        <begin position="193"/>
        <end position="258"/>
    </location>
</feature>
<dbReference type="InterPro" id="IPR011014">
    <property type="entry name" value="MscS_channel_TM-2"/>
</dbReference>
<feature type="transmembrane region" description="Helical" evidence="6">
    <location>
        <begin position="58"/>
        <end position="79"/>
    </location>
</feature>
<dbReference type="EMBL" id="JAACJS010000002">
    <property type="protein sequence ID" value="NCI48405.1"/>
    <property type="molecule type" value="Genomic_DNA"/>
</dbReference>
<dbReference type="InterPro" id="IPR023408">
    <property type="entry name" value="MscS_beta-dom_sf"/>
</dbReference>
<comment type="similarity">
    <text evidence="2">Belongs to the MscS (TC 1.A.23) family.</text>
</comment>
<feature type="transmembrane region" description="Helical" evidence="6">
    <location>
        <begin position="104"/>
        <end position="128"/>
    </location>
</feature>
<keyword evidence="9" id="KW-1185">Reference proteome</keyword>
<name>A0ABW9ZPE9_9BACT</name>
<evidence type="ECO:0000259" key="7">
    <source>
        <dbReference type="Pfam" id="PF00924"/>
    </source>
</evidence>
<comment type="caution">
    <text evidence="8">The sequence shown here is derived from an EMBL/GenBank/DDBJ whole genome shotgun (WGS) entry which is preliminary data.</text>
</comment>
<protein>
    <submittedName>
        <fullName evidence="8">Mechanosensitive ion channel</fullName>
    </submittedName>
</protein>
<reference evidence="8 9" key="1">
    <citation type="submission" date="2020-01" db="EMBL/GenBank/DDBJ databases">
        <title>Genome analysis.</title>
        <authorList>
            <person name="Wu S."/>
            <person name="Wang G."/>
        </authorList>
    </citation>
    <scope>NUCLEOTIDE SEQUENCE [LARGE SCALE GENOMIC DNA]</scope>
    <source>
        <strain evidence="8 9">SYL130</strain>
    </source>
</reference>
<dbReference type="PANTHER" id="PTHR30566:SF5">
    <property type="entry name" value="MECHANOSENSITIVE ION CHANNEL PROTEIN 1, MITOCHONDRIAL-RELATED"/>
    <property type="match status" value="1"/>
</dbReference>
<dbReference type="Gene3D" id="2.30.30.60">
    <property type="match status" value="1"/>
</dbReference>
<keyword evidence="5 6" id="KW-0472">Membrane</keyword>
<proteinExistence type="inferred from homology"/>
<gene>
    <name evidence="8" type="ORF">GWC95_00630</name>
</gene>
<evidence type="ECO:0000256" key="5">
    <source>
        <dbReference type="ARBA" id="ARBA00023136"/>
    </source>
</evidence>
<dbReference type="InterPro" id="IPR010920">
    <property type="entry name" value="LSM_dom_sf"/>
</dbReference>
<feature type="transmembrane region" description="Helical" evidence="6">
    <location>
        <begin position="16"/>
        <end position="34"/>
    </location>
</feature>
<evidence type="ECO:0000256" key="6">
    <source>
        <dbReference type="SAM" id="Phobius"/>
    </source>
</evidence>
<accession>A0ABW9ZPE9</accession>
<dbReference type="InterPro" id="IPR006685">
    <property type="entry name" value="MscS_channel_2nd"/>
</dbReference>
<evidence type="ECO:0000256" key="1">
    <source>
        <dbReference type="ARBA" id="ARBA00004141"/>
    </source>
</evidence>
<dbReference type="RefSeq" id="WP_161816734.1">
    <property type="nucleotide sequence ID" value="NZ_JAACJS010000002.1"/>
</dbReference>
<evidence type="ECO:0000256" key="3">
    <source>
        <dbReference type="ARBA" id="ARBA00022692"/>
    </source>
</evidence>
<dbReference type="SUPFAM" id="SSF82861">
    <property type="entry name" value="Mechanosensitive channel protein MscS (YggB), transmembrane region"/>
    <property type="match status" value="1"/>
</dbReference>
<evidence type="ECO:0000256" key="4">
    <source>
        <dbReference type="ARBA" id="ARBA00022989"/>
    </source>
</evidence>
<sequence length="368" mass="41528">MEDFLQKEILSNSIRSYLYVVGIILAALLIKRLISKYLAKLLFKIVAKAAKNIERQSFLDLVVQPLDVFLVLLVSIIALDKLNFPVALNFTVYHITFKQLIDSLAAATVIIVFIWLCLRVLDFVAMILEERANLTVDQTDNQLVLFFKDFFKVILVIIGILMIFKFSFNKPIGNLLTGLSLVGAAIALATRESMENLIASFIIFFDKPFITGDQVRVNNFTGTIERIGLRSTRIRTMEKTYISVPNKQMVDTIVDNITLRTQRKVELRLELGLSATAQQLKSLATDIKTILNKPGIENKTVYLMDTGKNAHIMSVDYFTTIDQSIEEFTELRQAVNLEVIELLETSKIELAAANTDVIVTNKTPDRAV</sequence>
<evidence type="ECO:0000313" key="8">
    <source>
        <dbReference type="EMBL" id="NCI48405.1"/>
    </source>
</evidence>
<dbReference type="PANTHER" id="PTHR30566">
    <property type="entry name" value="YNAI-RELATED MECHANOSENSITIVE ION CHANNEL"/>
    <property type="match status" value="1"/>
</dbReference>
<dbReference type="Pfam" id="PF00924">
    <property type="entry name" value="MS_channel_2nd"/>
    <property type="match status" value="1"/>
</dbReference>
<evidence type="ECO:0000313" key="9">
    <source>
        <dbReference type="Proteomes" id="UP000753802"/>
    </source>
</evidence>
<keyword evidence="4 6" id="KW-1133">Transmembrane helix</keyword>
<dbReference type="Proteomes" id="UP000753802">
    <property type="component" value="Unassembled WGS sequence"/>
</dbReference>
<organism evidence="8 9">
    <name type="scientific">Sediminibacterium roseum</name>
    <dbReference type="NCBI Taxonomy" id="1978412"/>
    <lineage>
        <taxon>Bacteria</taxon>
        <taxon>Pseudomonadati</taxon>
        <taxon>Bacteroidota</taxon>
        <taxon>Chitinophagia</taxon>
        <taxon>Chitinophagales</taxon>
        <taxon>Chitinophagaceae</taxon>
        <taxon>Sediminibacterium</taxon>
    </lineage>
</organism>